<feature type="chain" id="PRO_5010821336" description="Barwin domain-containing protein" evidence="2">
    <location>
        <begin position="24"/>
        <end position="143"/>
    </location>
</feature>
<dbReference type="InterPro" id="IPR001153">
    <property type="entry name" value="Barwin_dom"/>
</dbReference>
<dbReference type="EMBL" id="BT071506">
    <property type="protein sequence ID" value="ACN40964.1"/>
    <property type="molecule type" value="mRNA"/>
</dbReference>
<dbReference type="PANTHER" id="PTHR46351">
    <property type="entry name" value="WOUND-INDUCED PROTEIN WIN2"/>
    <property type="match status" value="1"/>
</dbReference>
<dbReference type="PROSITE" id="PS51257">
    <property type="entry name" value="PROKAR_LIPOPROTEIN"/>
    <property type="match status" value="1"/>
</dbReference>
<dbReference type="PANTHER" id="PTHR46351:SF6">
    <property type="entry name" value="PATHOGENESIS-RELATED PROTEIN PR-4A"/>
    <property type="match status" value="1"/>
</dbReference>
<evidence type="ECO:0000256" key="2">
    <source>
        <dbReference type="SAM" id="SignalP"/>
    </source>
</evidence>
<dbReference type="SUPFAM" id="SSF50685">
    <property type="entry name" value="Barwin-like endoglucanases"/>
    <property type="match status" value="1"/>
</dbReference>
<proteinExistence type="evidence at transcript level"/>
<feature type="signal peptide" evidence="2">
    <location>
        <begin position="1"/>
        <end position="23"/>
    </location>
</feature>
<dbReference type="Pfam" id="PF00967">
    <property type="entry name" value="Barwin"/>
    <property type="match status" value="1"/>
</dbReference>
<evidence type="ECO:0000313" key="5">
    <source>
        <dbReference type="EMBL" id="ACN40964.1"/>
    </source>
</evidence>
<dbReference type="InterPro" id="IPR036908">
    <property type="entry name" value="RlpA-like_sf"/>
</dbReference>
<protein>
    <recommendedName>
        <fullName evidence="3">Barwin domain-containing protein</fullName>
    </recommendedName>
</protein>
<dbReference type="GO" id="GO:0050832">
    <property type="term" value="P:defense response to fungus"/>
    <property type="evidence" value="ECO:0007669"/>
    <property type="project" value="InterPro"/>
</dbReference>
<sequence>MKIAGVAIMAVVALAIVMSSCEAQQASNVRATYNYYNPQNIGWDLGKASAYCATWDASKPLEWRKKYGWTAFCGPVGPHGQASCGKCLKVTNRGTGASVIARIVDQCSNGGLDLDASVFNKIDTNGKGRNDGHLMVDYQFVGC</sequence>
<dbReference type="Gene3D" id="2.40.40.10">
    <property type="entry name" value="RlpA-like domain"/>
    <property type="match status" value="1"/>
</dbReference>
<evidence type="ECO:0000259" key="3">
    <source>
        <dbReference type="PROSITE" id="PS51174"/>
    </source>
</evidence>
<dbReference type="InterPro" id="IPR044301">
    <property type="entry name" value="PR4"/>
</dbReference>
<name>A9NMH2_PICSI</name>
<dbReference type="CDD" id="cd22777">
    <property type="entry name" value="DPBB_barwin-like"/>
    <property type="match status" value="1"/>
</dbReference>
<dbReference type="EMBL" id="EF082476">
    <property type="protein sequence ID" value="ABK21833.1"/>
    <property type="molecule type" value="mRNA"/>
</dbReference>
<dbReference type="GO" id="GO:0042742">
    <property type="term" value="P:defense response to bacterium"/>
    <property type="evidence" value="ECO:0007669"/>
    <property type="project" value="InterPro"/>
</dbReference>
<dbReference type="FunFam" id="2.40.40.10:FF:000007">
    <property type="entry name" value="Papaya barwin-like protein"/>
    <property type="match status" value="1"/>
</dbReference>
<feature type="domain" description="Barwin" evidence="3">
    <location>
        <begin position="24"/>
        <end position="143"/>
    </location>
</feature>
<keyword evidence="1" id="KW-1015">Disulfide bond</keyword>
<evidence type="ECO:0000313" key="4">
    <source>
        <dbReference type="EMBL" id="ABK21833.1"/>
    </source>
</evidence>
<dbReference type="GO" id="GO:0004540">
    <property type="term" value="F:RNA nuclease activity"/>
    <property type="evidence" value="ECO:0007669"/>
    <property type="project" value="InterPro"/>
</dbReference>
<keyword evidence="2" id="KW-0732">Signal</keyword>
<dbReference type="PROSITE" id="PS00771">
    <property type="entry name" value="BARWIN_1"/>
    <property type="match status" value="1"/>
</dbReference>
<organism evidence="4">
    <name type="scientific">Picea sitchensis</name>
    <name type="common">Sitka spruce</name>
    <name type="synonym">Pinus sitchensis</name>
    <dbReference type="NCBI Taxonomy" id="3332"/>
    <lineage>
        <taxon>Eukaryota</taxon>
        <taxon>Viridiplantae</taxon>
        <taxon>Streptophyta</taxon>
        <taxon>Embryophyta</taxon>
        <taxon>Tracheophyta</taxon>
        <taxon>Spermatophyta</taxon>
        <taxon>Pinopsida</taxon>
        <taxon>Pinidae</taxon>
        <taxon>Conifers I</taxon>
        <taxon>Pinales</taxon>
        <taxon>Pinaceae</taxon>
        <taxon>Picea</taxon>
    </lineage>
</organism>
<dbReference type="PROSITE" id="PS51174">
    <property type="entry name" value="BARWIN_3"/>
    <property type="match status" value="1"/>
</dbReference>
<reference evidence="5" key="2">
    <citation type="submission" date="2009-02" db="EMBL/GenBank/DDBJ databases">
        <title>Full length sequence-verified cDNA sequences from Sitka spruce (Picea sitchensis).</title>
        <authorList>
            <person name="Reid K.E."/>
            <person name="Liao N."/>
            <person name="Ralph S."/>
            <person name="Kolosova N."/>
            <person name="Oddy C."/>
            <person name="Moore R."/>
            <person name="Mayo M."/>
            <person name="Wagner S."/>
            <person name="King J."/>
            <person name="Yanchuk A."/>
            <person name="Holt R."/>
            <person name="Jones S."/>
            <person name="Marra M."/>
            <person name="Ritland C.E."/>
            <person name="Ritland K."/>
            <person name="Bohlmann J."/>
        </authorList>
    </citation>
    <scope>NUCLEOTIDE SEQUENCE</scope>
    <source>
        <tissue evidence="5">Bark</tissue>
    </source>
</reference>
<dbReference type="PRINTS" id="PR00602">
    <property type="entry name" value="BARWIN"/>
</dbReference>
<dbReference type="InterPro" id="IPR018226">
    <property type="entry name" value="Barwin_CS"/>
</dbReference>
<reference evidence="4" key="1">
    <citation type="journal article" date="2008" name="BMC Genomics">
        <title>A conifer genomics resource of 200,000 spruce (Picea spp.) ESTs and 6,464 high-quality, sequence-finished full-length cDNAs for Sitka spruce (Picea sitchensis).</title>
        <authorList>
            <person name="Ralph S.G."/>
            <person name="Chun H.J."/>
            <person name="Kolosova N."/>
            <person name="Cooper D."/>
            <person name="Oddy C."/>
            <person name="Ritland C.E."/>
            <person name="Kirkpatrick R."/>
            <person name="Moore R."/>
            <person name="Barber S."/>
            <person name="Holt R.A."/>
            <person name="Jones S.J."/>
            <person name="Marra M.A."/>
            <person name="Douglas C.J."/>
            <person name="Ritland K."/>
            <person name="Bohlmann J."/>
        </authorList>
    </citation>
    <scope>NUCLEOTIDE SEQUENCE</scope>
    <source>
        <tissue evidence="4">Green portion of the leader tissue</tissue>
    </source>
</reference>
<evidence type="ECO:0000256" key="1">
    <source>
        <dbReference type="ARBA" id="ARBA00023157"/>
    </source>
</evidence>
<accession>A9NMH2</accession>
<dbReference type="AlphaFoldDB" id="A9NMH2"/>